<dbReference type="GO" id="GO:0071973">
    <property type="term" value="P:bacterial-type flagellum-dependent cell motility"/>
    <property type="evidence" value="ECO:0007669"/>
    <property type="project" value="InterPro"/>
</dbReference>
<evidence type="ECO:0000256" key="3">
    <source>
        <dbReference type="ARBA" id="ARBA00006602"/>
    </source>
</evidence>
<dbReference type="HOGENOM" id="CLU_062625_0_1_6"/>
<dbReference type="PANTHER" id="PTHR34982:SF1">
    <property type="entry name" value="FLAGELLAR ASSEMBLY PROTEIN FLIH"/>
    <property type="match status" value="1"/>
</dbReference>
<dbReference type="OrthoDB" id="6196089at2"/>
<comment type="function">
    <text evidence="1">Needed for flagellar regrowth and assembly.</text>
</comment>
<keyword evidence="7" id="KW-1005">Bacterial flagellum biogenesis</keyword>
<evidence type="ECO:0000256" key="6">
    <source>
        <dbReference type="ARBA" id="ARBA00022490"/>
    </source>
</evidence>
<keyword evidence="12" id="KW-0969">Cilium</keyword>
<dbReference type="InterPro" id="IPR018035">
    <property type="entry name" value="Flagellar_FliH/T3SS_HrpE"/>
</dbReference>
<dbReference type="GO" id="GO:0044781">
    <property type="term" value="P:bacterial-type flagellum organization"/>
    <property type="evidence" value="ECO:0007669"/>
    <property type="project" value="UniProtKB-KW"/>
</dbReference>
<proteinExistence type="inferred from homology"/>
<dbReference type="GO" id="GO:0005829">
    <property type="term" value="C:cytosol"/>
    <property type="evidence" value="ECO:0007669"/>
    <property type="project" value="TreeGrafter"/>
</dbReference>
<evidence type="ECO:0000313" key="12">
    <source>
        <dbReference type="EMBL" id="EAR20652.1"/>
    </source>
</evidence>
<keyword evidence="9" id="KW-1006">Bacterial flagellum protein export</keyword>
<dbReference type="InterPro" id="IPR051472">
    <property type="entry name" value="T3SS_Stator/FliH"/>
</dbReference>
<feature type="region of interest" description="Disordered" evidence="10">
    <location>
        <begin position="10"/>
        <end position="44"/>
    </location>
</feature>
<accession>A4BUD8</accession>
<comment type="similarity">
    <text evidence="3">Belongs to the FliH family.</text>
</comment>
<feature type="compositionally biased region" description="Polar residues" evidence="10">
    <location>
        <begin position="25"/>
        <end position="44"/>
    </location>
</feature>
<evidence type="ECO:0000256" key="1">
    <source>
        <dbReference type="ARBA" id="ARBA00003041"/>
    </source>
</evidence>
<evidence type="ECO:0000256" key="4">
    <source>
        <dbReference type="ARBA" id="ARBA00016507"/>
    </source>
</evidence>
<evidence type="ECO:0000256" key="2">
    <source>
        <dbReference type="ARBA" id="ARBA00004496"/>
    </source>
</evidence>
<dbReference type="STRING" id="314278.NB231_02008"/>
<evidence type="ECO:0000256" key="7">
    <source>
        <dbReference type="ARBA" id="ARBA00022795"/>
    </source>
</evidence>
<keyword evidence="12" id="KW-0282">Flagellum</keyword>
<comment type="subcellular location">
    <subcellularLocation>
        <location evidence="2">Cytoplasm</location>
    </subcellularLocation>
</comment>
<dbReference type="GO" id="GO:0015031">
    <property type="term" value="P:protein transport"/>
    <property type="evidence" value="ECO:0007669"/>
    <property type="project" value="UniProtKB-KW"/>
</dbReference>
<dbReference type="PANTHER" id="PTHR34982">
    <property type="entry name" value="YOP PROTEINS TRANSLOCATION PROTEIN L"/>
    <property type="match status" value="1"/>
</dbReference>
<evidence type="ECO:0000256" key="10">
    <source>
        <dbReference type="SAM" id="MobiDB-lite"/>
    </source>
</evidence>
<dbReference type="GO" id="GO:0009288">
    <property type="term" value="C:bacterial-type flagellum"/>
    <property type="evidence" value="ECO:0007669"/>
    <property type="project" value="InterPro"/>
</dbReference>
<dbReference type="GO" id="GO:0003774">
    <property type="term" value="F:cytoskeletal motor activity"/>
    <property type="evidence" value="ECO:0007669"/>
    <property type="project" value="InterPro"/>
</dbReference>
<dbReference type="AlphaFoldDB" id="A4BUD8"/>
<dbReference type="RefSeq" id="WP_004999308.1">
    <property type="nucleotide sequence ID" value="NZ_CH672427.1"/>
</dbReference>
<organism evidence="12 13">
    <name type="scientific">Nitrococcus mobilis Nb-231</name>
    <dbReference type="NCBI Taxonomy" id="314278"/>
    <lineage>
        <taxon>Bacteria</taxon>
        <taxon>Pseudomonadati</taxon>
        <taxon>Pseudomonadota</taxon>
        <taxon>Gammaproteobacteria</taxon>
        <taxon>Chromatiales</taxon>
        <taxon>Ectothiorhodospiraceae</taxon>
        <taxon>Nitrococcus</taxon>
    </lineage>
</organism>
<keyword evidence="5" id="KW-0813">Transport</keyword>
<feature type="domain" description="Flagellar assembly protein FliH/Type III secretion system HrpE" evidence="11">
    <location>
        <begin position="94"/>
        <end position="216"/>
    </location>
</feature>
<evidence type="ECO:0000256" key="8">
    <source>
        <dbReference type="ARBA" id="ARBA00022927"/>
    </source>
</evidence>
<dbReference type="InterPro" id="IPR000563">
    <property type="entry name" value="Flag_FliH"/>
</dbReference>
<evidence type="ECO:0000259" key="11">
    <source>
        <dbReference type="Pfam" id="PF02108"/>
    </source>
</evidence>
<keyword evidence="12" id="KW-0966">Cell projection</keyword>
<reference evidence="12 13" key="1">
    <citation type="submission" date="2006-02" db="EMBL/GenBank/DDBJ databases">
        <authorList>
            <person name="Waterbury J."/>
            <person name="Ferriera S."/>
            <person name="Johnson J."/>
            <person name="Kravitz S."/>
            <person name="Halpern A."/>
            <person name="Remington K."/>
            <person name="Beeson K."/>
            <person name="Tran B."/>
            <person name="Rogers Y.-H."/>
            <person name="Friedman R."/>
            <person name="Venter J.C."/>
        </authorList>
    </citation>
    <scope>NUCLEOTIDE SEQUENCE [LARGE SCALE GENOMIC DNA]</scope>
    <source>
        <strain evidence="12 13">Nb-231</strain>
    </source>
</reference>
<evidence type="ECO:0000313" key="13">
    <source>
        <dbReference type="Proteomes" id="UP000003374"/>
    </source>
</evidence>
<dbReference type="Proteomes" id="UP000003374">
    <property type="component" value="Unassembled WGS sequence"/>
</dbReference>
<gene>
    <name evidence="12" type="ORF">NB231_02008</name>
</gene>
<keyword evidence="13" id="KW-1185">Reference proteome</keyword>
<protein>
    <recommendedName>
        <fullName evidence="4">Flagellar assembly protein FliH</fullName>
    </recommendedName>
</protein>
<dbReference type="eggNOG" id="COG1317">
    <property type="taxonomic scope" value="Bacteria"/>
</dbReference>
<keyword evidence="8" id="KW-0653">Protein transport</keyword>
<evidence type="ECO:0000256" key="5">
    <source>
        <dbReference type="ARBA" id="ARBA00022448"/>
    </source>
</evidence>
<comment type="caution">
    <text evidence="12">The sequence shown here is derived from an EMBL/GenBank/DDBJ whole genome shotgun (WGS) entry which is preliminary data.</text>
</comment>
<keyword evidence="6" id="KW-0963">Cytoplasm</keyword>
<dbReference type="Pfam" id="PF02108">
    <property type="entry name" value="FliH"/>
    <property type="match status" value="1"/>
</dbReference>
<sequence>MTDAIISRAAREGGQANTWHLPDVSESTAASTQEVRQSNTSSGASGVSVEVLERIQREAYAEAFEEGRREGHAAGFREGHEAGFAQGQAEASELVRRMGELLDGLAQPATELDDAAEQELVHLVLCLAQQIIRRELQIQPGEIVSVIREAIALLPLSARKVKVQVHPDDAIFIRETLGEGEMVWQLVDDPSITRGGCLVNTARSRVDATLEHRLTALAAEWLGDGRRRELGAEAYDSPR</sequence>
<name>A4BUD8_9GAMM</name>
<evidence type="ECO:0000256" key="9">
    <source>
        <dbReference type="ARBA" id="ARBA00023225"/>
    </source>
</evidence>
<dbReference type="PRINTS" id="PR01003">
    <property type="entry name" value="FLGFLIH"/>
</dbReference>
<dbReference type="EMBL" id="AAOF01000018">
    <property type="protein sequence ID" value="EAR20652.1"/>
    <property type="molecule type" value="Genomic_DNA"/>
</dbReference>